<name>I0KF34_9BACT</name>
<dbReference type="PANTHER" id="PTHR34220">
    <property type="entry name" value="SENSOR HISTIDINE KINASE YPDA"/>
    <property type="match status" value="1"/>
</dbReference>
<dbReference type="Proteomes" id="UP000011058">
    <property type="component" value="Chromosome"/>
</dbReference>
<evidence type="ECO:0000313" key="3">
    <source>
        <dbReference type="EMBL" id="CCH02737.1"/>
    </source>
</evidence>
<keyword evidence="1" id="KW-1133">Transmembrane helix</keyword>
<evidence type="ECO:0000313" key="4">
    <source>
        <dbReference type="Proteomes" id="UP000011058"/>
    </source>
</evidence>
<keyword evidence="1" id="KW-0812">Transmembrane</keyword>
<reference evidence="3 4" key="1">
    <citation type="journal article" date="2012" name="J. Bacteriol.">
        <title>Genome Sequence of Fibrella aestuarina BUZ 2T, a Filamentous Marine Bacterium.</title>
        <authorList>
            <person name="Filippini M."/>
            <person name="Qi W."/>
            <person name="Blom J."/>
            <person name="Goesmann A."/>
            <person name="Smits T.H."/>
            <person name="Bagheri H.C."/>
        </authorList>
    </citation>
    <scope>NUCLEOTIDE SEQUENCE [LARGE SCALE GENOMIC DNA]</scope>
    <source>
        <strain evidence="4">BUZ 2T</strain>
    </source>
</reference>
<dbReference type="HOGENOM" id="CLU_020473_0_2_10"/>
<dbReference type="GO" id="GO:0016020">
    <property type="term" value="C:membrane"/>
    <property type="evidence" value="ECO:0007669"/>
    <property type="project" value="InterPro"/>
</dbReference>
<feature type="transmembrane region" description="Helical" evidence="1">
    <location>
        <begin position="42"/>
        <end position="62"/>
    </location>
</feature>
<dbReference type="eggNOG" id="COG2972">
    <property type="taxonomic scope" value="Bacteria"/>
</dbReference>
<dbReference type="PATRIC" id="fig|1166018.3.peg.1706"/>
<feature type="transmembrane region" description="Helical" evidence="1">
    <location>
        <begin position="74"/>
        <end position="95"/>
    </location>
</feature>
<proteinExistence type="predicted"/>
<dbReference type="InterPro" id="IPR050640">
    <property type="entry name" value="Bact_2-comp_sensor_kinase"/>
</dbReference>
<organism evidence="3 4">
    <name type="scientific">Fibrella aestuarina BUZ 2</name>
    <dbReference type="NCBI Taxonomy" id="1166018"/>
    <lineage>
        <taxon>Bacteria</taxon>
        <taxon>Pseudomonadati</taxon>
        <taxon>Bacteroidota</taxon>
        <taxon>Cytophagia</taxon>
        <taxon>Cytophagales</taxon>
        <taxon>Spirosomataceae</taxon>
        <taxon>Fibrella</taxon>
    </lineage>
</organism>
<evidence type="ECO:0000259" key="2">
    <source>
        <dbReference type="Pfam" id="PF06580"/>
    </source>
</evidence>
<dbReference type="InterPro" id="IPR010559">
    <property type="entry name" value="Sig_transdc_His_kin_internal"/>
</dbReference>
<dbReference type="AlphaFoldDB" id="I0KF34"/>
<sequence>MTVHPPDVPVHGYFACSAARRGVICGSLTATRFPLDPLNDRWLRIVGILLLMLLYTSGAGVFQQPFSGKLLLRITLTLLLFVTYWHVLRGLIFVFRRRFPQRRKTLLRLLLTVLTGVVAASILGFLSAVLRFWVRYGTLANFRNTDQAASFTLNSLTLSFRLFGVDVFQSVIIVAFYLTLYETLFYIHDSTQNHKRLKQAEQEKEKLRIANLQSQLDALKQQVNPHFLFNSLNVLDSLIEEDPQQARVFLDELSSVYRYLLRSNESRLTPLTTELAFIQSYFHLLKTRHGEGLTLTVAIDEALADYQLPPLTLQLLVENAVKHNVVLPDQPLTIRIETDSQARLSVRNTLQKKPSRVLSNGVGLGNILAKYQMLGQAAPTFFEIDGEFVVTLPLIQPE</sequence>
<protein>
    <submittedName>
        <fullName evidence="3">Sensor protein lytS</fullName>
    </submittedName>
</protein>
<dbReference type="KEGG" id="fae:FAES_4738"/>
<dbReference type="GO" id="GO:0000155">
    <property type="term" value="F:phosphorelay sensor kinase activity"/>
    <property type="evidence" value="ECO:0007669"/>
    <property type="project" value="InterPro"/>
</dbReference>
<dbReference type="STRING" id="1166018.FAES_4738"/>
<dbReference type="Pfam" id="PF06580">
    <property type="entry name" value="His_kinase"/>
    <property type="match status" value="1"/>
</dbReference>
<evidence type="ECO:0000256" key="1">
    <source>
        <dbReference type="SAM" id="Phobius"/>
    </source>
</evidence>
<feature type="transmembrane region" description="Helical" evidence="1">
    <location>
        <begin position="167"/>
        <end position="187"/>
    </location>
</feature>
<dbReference type="EMBL" id="HE796683">
    <property type="protein sequence ID" value="CCH02737.1"/>
    <property type="molecule type" value="Genomic_DNA"/>
</dbReference>
<keyword evidence="4" id="KW-1185">Reference proteome</keyword>
<dbReference type="RefSeq" id="WP_015333836.1">
    <property type="nucleotide sequence ID" value="NC_020054.1"/>
</dbReference>
<feature type="transmembrane region" description="Helical" evidence="1">
    <location>
        <begin position="107"/>
        <end position="134"/>
    </location>
</feature>
<keyword evidence="1" id="KW-0472">Membrane</keyword>
<dbReference type="PANTHER" id="PTHR34220:SF7">
    <property type="entry name" value="SENSOR HISTIDINE KINASE YPDA"/>
    <property type="match status" value="1"/>
</dbReference>
<feature type="domain" description="Signal transduction histidine kinase internal region" evidence="2">
    <location>
        <begin position="215"/>
        <end position="291"/>
    </location>
</feature>
<accession>I0KF34</accession>
<gene>
    <name evidence="3" type="ORF">FAES_4738</name>
</gene>